<dbReference type="AlphaFoldDB" id="A0A0B2UWW3"/>
<sequence>MIPTLAVFTNFRLIRFAIRNTKMESMSYLASGEVSVADGSTVLFFVQSTPAGQFCGNAISSSGQVWTSSCKFFSIFFSTNRSVII</sequence>
<keyword evidence="2" id="KW-1185">Reference proteome</keyword>
<dbReference type="EMBL" id="JPKZ01003123">
    <property type="protein sequence ID" value="KHN73350.1"/>
    <property type="molecule type" value="Genomic_DNA"/>
</dbReference>
<gene>
    <name evidence="1" type="ORF">Tcan_15187</name>
</gene>
<comment type="caution">
    <text evidence="1">The sequence shown here is derived from an EMBL/GenBank/DDBJ whole genome shotgun (WGS) entry which is preliminary data.</text>
</comment>
<reference evidence="1 2" key="1">
    <citation type="submission" date="2014-11" db="EMBL/GenBank/DDBJ databases">
        <title>Genetic blueprint of the zoonotic pathogen Toxocara canis.</title>
        <authorList>
            <person name="Zhu X.-Q."/>
            <person name="Korhonen P.K."/>
            <person name="Cai H."/>
            <person name="Young N.D."/>
            <person name="Nejsum P."/>
            <person name="von Samson-Himmelstjerna G."/>
            <person name="Boag P.R."/>
            <person name="Tan P."/>
            <person name="Li Q."/>
            <person name="Min J."/>
            <person name="Yang Y."/>
            <person name="Wang X."/>
            <person name="Fang X."/>
            <person name="Hall R.S."/>
            <person name="Hofmann A."/>
            <person name="Sternberg P.W."/>
            <person name="Jex A.R."/>
            <person name="Gasser R.B."/>
        </authorList>
    </citation>
    <scope>NUCLEOTIDE SEQUENCE [LARGE SCALE GENOMIC DNA]</scope>
    <source>
        <strain evidence="1">PN_DK_2014</strain>
    </source>
</reference>
<dbReference type="Proteomes" id="UP000031036">
    <property type="component" value="Unassembled WGS sequence"/>
</dbReference>
<organism evidence="1 2">
    <name type="scientific">Toxocara canis</name>
    <name type="common">Canine roundworm</name>
    <dbReference type="NCBI Taxonomy" id="6265"/>
    <lineage>
        <taxon>Eukaryota</taxon>
        <taxon>Metazoa</taxon>
        <taxon>Ecdysozoa</taxon>
        <taxon>Nematoda</taxon>
        <taxon>Chromadorea</taxon>
        <taxon>Rhabditida</taxon>
        <taxon>Spirurina</taxon>
        <taxon>Ascaridomorpha</taxon>
        <taxon>Ascaridoidea</taxon>
        <taxon>Toxocaridae</taxon>
        <taxon>Toxocara</taxon>
    </lineage>
</organism>
<name>A0A0B2UWW3_TOXCA</name>
<protein>
    <submittedName>
        <fullName evidence="1">Uncharacterized protein</fullName>
    </submittedName>
</protein>
<evidence type="ECO:0000313" key="2">
    <source>
        <dbReference type="Proteomes" id="UP000031036"/>
    </source>
</evidence>
<accession>A0A0B2UWW3</accession>
<proteinExistence type="predicted"/>
<evidence type="ECO:0000313" key="1">
    <source>
        <dbReference type="EMBL" id="KHN73350.1"/>
    </source>
</evidence>